<dbReference type="SUPFAM" id="SSF52047">
    <property type="entry name" value="RNI-like"/>
    <property type="match status" value="1"/>
</dbReference>
<evidence type="ECO:0000313" key="1">
    <source>
        <dbReference type="EMBL" id="KAF8890531.1"/>
    </source>
</evidence>
<reference evidence="1" key="1">
    <citation type="submission" date="2020-11" db="EMBL/GenBank/DDBJ databases">
        <authorList>
            <consortium name="DOE Joint Genome Institute"/>
            <person name="Ahrendt S."/>
            <person name="Riley R."/>
            <person name="Andreopoulos W."/>
            <person name="LaButti K."/>
            <person name="Pangilinan J."/>
            <person name="Ruiz-duenas F.J."/>
            <person name="Barrasa J.M."/>
            <person name="Sanchez-Garcia M."/>
            <person name="Camarero S."/>
            <person name="Miyauchi S."/>
            <person name="Serrano A."/>
            <person name="Linde D."/>
            <person name="Babiker R."/>
            <person name="Drula E."/>
            <person name="Ayuso-Fernandez I."/>
            <person name="Pacheco R."/>
            <person name="Padilla G."/>
            <person name="Ferreira P."/>
            <person name="Barriuso J."/>
            <person name="Kellner H."/>
            <person name="Castanera R."/>
            <person name="Alfaro M."/>
            <person name="Ramirez L."/>
            <person name="Pisabarro A.G."/>
            <person name="Kuo A."/>
            <person name="Tritt A."/>
            <person name="Lipzen A."/>
            <person name="He G."/>
            <person name="Yan M."/>
            <person name="Ng V."/>
            <person name="Cullen D."/>
            <person name="Martin F."/>
            <person name="Rosso M.-N."/>
            <person name="Henrissat B."/>
            <person name="Hibbett D."/>
            <person name="Martinez A.T."/>
            <person name="Grigoriev I.V."/>
        </authorList>
    </citation>
    <scope>NUCLEOTIDE SEQUENCE</scope>
    <source>
        <strain evidence="1">AH 44721</strain>
    </source>
</reference>
<name>A0A9P5NIJ2_GYMJU</name>
<dbReference type="Gene3D" id="3.80.10.10">
    <property type="entry name" value="Ribonuclease Inhibitor"/>
    <property type="match status" value="1"/>
</dbReference>
<comment type="caution">
    <text evidence="1">The sequence shown here is derived from an EMBL/GenBank/DDBJ whole genome shotgun (WGS) entry which is preliminary data.</text>
</comment>
<dbReference type="EMBL" id="JADNYJ010000075">
    <property type="protein sequence ID" value="KAF8890531.1"/>
    <property type="molecule type" value="Genomic_DNA"/>
</dbReference>
<keyword evidence="2" id="KW-1185">Reference proteome</keyword>
<sequence>MIQDWIRRSGELPLKIHVSQKSVTSSFVTVKPLIDMVNEVSKRWYTLHLHIIAQGISLFNGNPESNSTMLQSLRLFPRFSNPEDEDEEDSHPDAKFKMQNVHPSPENINFYDMRFKSVGILWSNVTCAKVSTFQIGECLELLKHARNLRHCAFTYILLSEKPIFPIPQSLIIHDQLQEINVSESDTEAIELLFGRITLPALHTLSISISTHDYALAKDSLSTFLRKSSCQLKNFELSDSHLMSETLLSLLDDMPTLQNLSLLPNGPSAHILAGLLERLVRNSSEDAGVDFLPKLESFRYQWQTYRGYNSVPGLTWSLILEVLAGAESKDSDAQPRRPWGVFHIDFFRANSNEPLFIIDKELIPRLRSLLDDGLDLKFRYPDENLDLIKESMEYYGLSNFGEEEEEEVISSEFSFSD</sequence>
<proteinExistence type="predicted"/>
<accession>A0A9P5NIJ2</accession>
<dbReference type="Proteomes" id="UP000724874">
    <property type="component" value="Unassembled WGS sequence"/>
</dbReference>
<evidence type="ECO:0000313" key="2">
    <source>
        <dbReference type="Proteomes" id="UP000724874"/>
    </source>
</evidence>
<organism evidence="1 2">
    <name type="scientific">Gymnopilus junonius</name>
    <name type="common">Spectacular rustgill mushroom</name>
    <name type="synonym">Gymnopilus spectabilis subsp. junonius</name>
    <dbReference type="NCBI Taxonomy" id="109634"/>
    <lineage>
        <taxon>Eukaryota</taxon>
        <taxon>Fungi</taxon>
        <taxon>Dikarya</taxon>
        <taxon>Basidiomycota</taxon>
        <taxon>Agaricomycotina</taxon>
        <taxon>Agaricomycetes</taxon>
        <taxon>Agaricomycetidae</taxon>
        <taxon>Agaricales</taxon>
        <taxon>Agaricineae</taxon>
        <taxon>Hymenogastraceae</taxon>
        <taxon>Gymnopilus</taxon>
    </lineage>
</organism>
<dbReference type="InterPro" id="IPR032675">
    <property type="entry name" value="LRR_dom_sf"/>
</dbReference>
<protein>
    <submittedName>
        <fullName evidence="1">Uncharacterized protein</fullName>
    </submittedName>
</protein>
<dbReference type="AlphaFoldDB" id="A0A9P5NIJ2"/>
<gene>
    <name evidence="1" type="ORF">CPB84DRAFT_1397843</name>
</gene>